<accession>X6MLV3</accession>
<organism evidence="12 13">
    <name type="scientific">Reticulomyxa filosa</name>
    <dbReference type="NCBI Taxonomy" id="46433"/>
    <lineage>
        <taxon>Eukaryota</taxon>
        <taxon>Sar</taxon>
        <taxon>Rhizaria</taxon>
        <taxon>Retaria</taxon>
        <taxon>Foraminifera</taxon>
        <taxon>Monothalamids</taxon>
        <taxon>Reticulomyxidae</taxon>
        <taxon>Reticulomyxa</taxon>
    </lineage>
</organism>
<dbReference type="GO" id="GO:0005737">
    <property type="term" value="C:cytoplasm"/>
    <property type="evidence" value="ECO:0007669"/>
    <property type="project" value="TreeGrafter"/>
</dbReference>
<keyword evidence="3" id="KW-0001">2Fe-2S</keyword>
<dbReference type="PROSITE" id="PS51296">
    <property type="entry name" value="RIESKE"/>
    <property type="match status" value="1"/>
</dbReference>
<name>X6MLV3_RETFI</name>
<comment type="caution">
    <text evidence="12">The sequence shown here is derived from an EMBL/GenBank/DDBJ whole genome shotgun (WGS) entry which is preliminary data.</text>
</comment>
<evidence type="ECO:0000313" key="13">
    <source>
        <dbReference type="Proteomes" id="UP000023152"/>
    </source>
</evidence>
<evidence type="ECO:0000256" key="3">
    <source>
        <dbReference type="ARBA" id="ARBA00022714"/>
    </source>
</evidence>
<dbReference type="Gene3D" id="2.102.10.10">
    <property type="entry name" value="Rieske [2Fe-2S] iron-sulphur domain"/>
    <property type="match status" value="1"/>
</dbReference>
<dbReference type="InterPro" id="IPR017941">
    <property type="entry name" value="Rieske_2Fe-2S"/>
</dbReference>
<dbReference type="OrthoDB" id="426882at2759"/>
<keyword evidence="2 10" id="KW-0812">Transmembrane</keyword>
<evidence type="ECO:0000313" key="12">
    <source>
        <dbReference type="EMBL" id="ETO14397.1"/>
    </source>
</evidence>
<dbReference type="OMA" id="NGWIPVM"/>
<keyword evidence="13" id="KW-1185">Reference proteome</keyword>
<dbReference type="InterPro" id="IPR036922">
    <property type="entry name" value="Rieske_2Fe-2S_sf"/>
</dbReference>
<dbReference type="PANTHER" id="PTHR21266">
    <property type="entry name" value="IRON-SULFUR DOMAIN CONTAINING PROTEIN"/>
    <property type="match status" value="1"/>
</dbReference>
<keyword evidence="5 10" id="KW-1133">Transmembrane helix</keyword>
<keyword evidence="8" id="KW-0411">Iron-sulfur</keyword>
<feature type="transmembrane region" description="Helical" evidence="10">
    <location>
        <begin position="246"/>
        <end position="271"/>
    </location>
</feature>
<reference evidence="12 13" key="1">
    <citation type="journal article" date="2013" name="Curr. Biol.">
        <title>The Genome of the Foraminiferan Reticulomyxa filosa.</title>
        <authorList>
            <person name="Glockner G."/>
            <person name="Hulsmann N."/>
            <person name="Schleicher M."/>
            <person name="Noegel A.A."/>
            <person name="Eichinger L."/>
            <person name="Gallinger C."/>
            <person name="Pawlowski J."/>
            <person name="Sierra R."/>
            <person name="Euteneuer U."/>
            <person name="Pillet L."/>
            <person name="Moustafa A."/>
            <person name="Platzer M."/>
            <person name="Groth M."/>
            <person name="Szafranski K."/>
            <person name="Schliwa M."/>
        </authorList>
    </citation>
    <scope>NUCLEOTIDE SEQUENCE [LARGE SCALE GENOMIC DNA]</scope>
</reference>
<evidence type="ECO:0000256" key="2">
    <source>
        <dbReference type="ARBA" id="ARBA00022692"/>
    </source>
</evidence>
<dbReference type="Proteomes" id="UP000023152">
    <property type="component" value="Unassembled WGS sequence"/>
</dbReference>
<proteinExistence type="predicted"/>
<keyword evidence="7" id="KW-0408">Iron</keyword>
<dbReference type="GO" id="GO:0016491">
    <property type="term" value="F:oxidoreductase activity"/>
    <property type="evidence" value="ECO:0007669"/>
    <property type="project" value="UniProtKB-KW"/>
</dbReference>
<dbReference type="GO" id="GO:0051537">
    <property type="term" value="F:2 iron, 2 sulfur cluster binding"/>
    <property type="evidence" value="ECO:0007669"/>
    <property type="project" value="UniProtKB-KW"/>
</dbReference>
<dbReference type="GO" id="GO:0016020">
    <property type="term" value="C:membrane"/>
    <property type="evidence" value="ECO:0007669"/>
    <property type="project" value="UniProtKB-SubCell"/>
</dbReference>
<keyword evidence="6" id="KW-0560">Oxidoreductase</keyword>
<evidence type="ECO:0000256" key="9">
    <source>
        <dbReference type="ARBA" id="ARBA00023136"/>
    </source>
</evidence>
<evidence type="ECO:0000256" key="7">
    <source>
        <dbReference type="ARBA" id="ARBA00023004"/>
    </source>
</evidence>
<comment type="subcellular location">
    <subcellularLocation>
        <location evidence="1">Membrane</location>
    </subcellularLocation>
</comment>
<dbReference type="Pfam" id="PF00355">
    <property type="entry name" value="Rieske"/>
    <property type="match status" value="1"/>
</dbReference>
<protein>
    <submittedName>
        <fullName evidence="12">Putative oxygenase</fullName>
    </submittedName>
</protein>
<feature type="transmembrane region" description="Helical" evidence="10">
    <location>
        <begin position="7"/>
        <end position="25"/>
    </location>
</feature>
<dbReference type="EMBL" id="ASPP01020055">
    <property type="protein sequence ID" value="ETO14397.1"/>
    <property type="molecule type" value="Genomic_DNA"/>
</dbReference>
<feature type="transmembrane region" description="Helical" evidence="10">
    <location>
        <begin position="51"/>
        <end position="71"/>
    </location>
</feature>
<dbReference type="PANTHER" id="PTHR21266:SF32">
    <property type="entry name" value="CHOLESTEROL 7-DESATURASE NVD"/>
    <property type="match status" value="1"/>
</dbReference>
<dbReference type="GO" id="GO:0046872">
    <property type="term" value="F:metal ion binding"/>
    <property type="evidence" value="ECO:0007669"/>
    <property type="project" value="UniProtKB-KW"/>
</dbReference>
<dbReference type="AlphaFoldDB" id="X6MLV3"/>
<dbReference type="SUPFAM" id="SSF50022">
    <property type="entry name" value="ISP domain"/>
    <property type="match status" value="1"/>
</dbReference>
<feature type="domain" description="Rieske" evidence="11">
    <location>
        <begin position="107"/>
        <end position="200"/>
    </location>
</feature>
<keyword evidence="4" id="KW-0479">Metal-binding</keyword>
<evidence type="ECO:0000256" key="1">
    <source>
        <dbReference type="ARBA" id="ARBA00004370"/>
    </source>
</evidence>
<dbReference type="Gene3D" id="3.90.380.10">
    <property type="entry name" value="Naphthalene 1,2-dioxygenase Alpha Subunit, Chain A, domain 1"/>
    <property type="match status" value="1"/>
</dbReference>
<evidence type="ECO:0000256" key="4">
    <source>
        <dbReference type="ARBA" id="ARBA00022723"/>
    </source>
</evidence>
<dbReference type="InterPro" id="IPR050584">
    <property type="entry name" value="Cholesterol_7-desaturase"/>
</dbReference>
<evidence type="ECO:0000256" key="10">
    <source>
        <dbReference type="SAM" id="Phobius"/>
    </source>
</evidence>
<evidence type="ECO:0000259" key="11">
    <source>
        <dbReference type="PROSITE" id="PS51296"/>
    </source>
</evidence>
<evidence type="ECO:0000256" key="8">
    <source>
        <dbReference type="ARBA" id="ARBA00023014"/>
    </source>
</evidence>
<sequence>MLTFVTIAKVILSVIILSIVGVLSYKSVRILEELNYDAFWVSLPPLEAKQFGWIGQGLFFIIIGIFLHYSYSRVLENRQIEKDEKGTLNRDEERSITYPSQYPNGWYFLVYSKDIKKGQVKNITALGQQLVVFRGESVDYTWHTKKKGKVCGDLIECPFHKWKFALNGVCKDIPYSDKNIPTNANATAWPCAEYHDMVCIYYHSQRKPPCYTLPIQPDIANNQLVYRGSMDAGIVRMHIQEFAENAGLLLPFFFYFSDFFFASFFVVVPMIHIADWMHFDPVHGRMMIPFTRFEIPVIWRWLQIQHIPGTVLGKEPDASKYGPTDPHFMYFLDEAQLKWKGKIIPNTKAMAVITFCGPAGICFFRFNIPEIGNIVLFHTHLPSGNMKLRVRFHWYADRNMPRILVWYVVGLWISQWSNDIDIWENKGNKILFYFCHNLFEIM</sequence>
<keyword evidence="9 10" id="KW-0472">Membrane</keyword>
<evidence type="ECO:0000256" key="6">
    <source>
        <dbReference type="ARBA" id="ARBA00023002"/>
    </source>
</evidence>
<evidence type="ECO:0000256" key="5">
    <source>
        <dbReference type="ARBA" id="ARBA00022989"/>
    </source>
</evidence>
<gene>
    <name evidence="12" type="ORF">RFI_22971</name>
</gene>